<accession>A0A937DJE7</accession>
<protein>
    <submittedName>
        <fullName evidence="2">Histidine phosphotransferase</fullName>
    </submittedName>
</protein>
<comment type="caution">
    <text evidence="2">The sequence shown here is derived from an EMBL/GenBank/DDBJ whole genome shotgun (WGS) entry which is preliminary data.</text>
</comment>
<sequence length="220" mass="24744">MVKNPCFNLSATDLSALLCSRLCHDIISPVGAIHIGVELLDEEGMEDEAIQLIRLSTKNAITRLNFLRVSYSYVGSNDSFLNFGKIKDIVENFVSIDDRVKVSWIGEKSTISKKKVKILLNLFIIACSSLPRGGDIKILINDSILNKSKDLFSFQINGVLVRLPEKFIQIISGEWDFQVDSYEVHLYYTALLAQEDHITLSYQKIDDQNMILSASTDHIG</sequence>
<dbReference type="AlphaFoldDB" id="A0A937DJE7"/>
<dbReference type="Gene3D" id="3.30.565.10">
    <property type="entry name" value="Histidine kinase-like ATPase, C-terminal domain"/>
    <property type="match status" value="1"/>
</dbReference>
<dbReference type="InterPro" id="IPR018762">
    <property type="entry name" value="ChpT_C"/>
</dbReference>
<dbReference type="EMBL" id="SEOL01000012">
    <property type="protein sequence ID" value="MBL0849356.1"/>
    <property type="molecule type" value="Genomic_DNA"/>
</dbReference>
<dbReference type="Proteomes" id="UP000736856">
    <property type="component" value="Unassembled WGS sequence"/>
</dbReference>
<evidence type="ECO:0000313" key="3">
    <source>
        <dbReference type="Proteomes" id="UP000736856"/>
    </source>
</evidence>
<name>A0A937DJE7_9HYPH</name>
<dbReference type="InterPro" id="IPR036890">
    <property type="entry name" value="HATPase_C_sf"/>
</dbReference>
<organism evidence="2 3">
    <name type="scientific">Candidatus Liberibacter ctenarytainae</name>
    <dbReference type="NCBI Taxonomy" id="2020335"/>
    <lineage>
        <taxon>Bacteria</taxon>
        <taxon>Pseudomonadati</taxon>
        <taxon>Pseudomonadota</taxon>
        <taxon>Alphaproteobacteria</taxon>
        <taxon>Hyphomicrobiales</taxon>
        <taxon>Rhizobiaceae</taxon>
        <taxon>Liberibacter</taxon>
    </lineage>
</organism>
<dbReference type="Gene3D" id="1.10.287.130">
    <property type="match status" value="1"/>
</dbReference>
<evidence type="ECO:0000313" key="2">
    <source>
        <dbReference type="EMBL" id="MBL0849356.1"/>
    </source>
</evidence>
<feature type="domain" description="Histidine phosphotransferase ChpT C-terminal" evidence="1">
    <location>
        <begin position="84"/>
        <end position="207"/>
    </location>
</feature>
<proteinExistence type="predicted"/>
<dbReference type="Pfam" id="PF10090">
    <property type="entry name" value="HPTransfase"/>
    <property type="match status" value="1"/>
</dbReference>
<gene>
    <name evidence="2" type="ORF">EU981_04715</name>
</gene>
<reference evidence="2" key="1">
    <citation type="submission" date="2019-02" db="EMBL/GenBank/DDBJ databases">
        <title>A novel Candidatus Liberibacter species associated with the New Zealand native fuchsia psyllid, Ctenarytaina fuchsiae.</title>
        <authorList>
            <person name="Thompson S.M."/>
            <person name="Jorgensen N."/>
            <person name="David C."/>
            <person name="Bulman S.R."/>
            <person name="Smith G.R."/>
        </authorList>
    </citation>
    <scope>NUCLEOTIDE SEQUENCE</scope>
    <source>
        <strain evidence="2">Oxford</strain>
    </source>
</reference>
<evidence type="ECO:0000259" key="1">
    <source>
        <dbReference type="Pfam" id="PF10090"/>
    </source>
</evidence>